<keyword evidence="2 4" id="KW-0863">Zinc-finger</keyword>
<proteinExistence type="predicted"/>
<keyword evidence="6" id="KW-1133">Transmembrane helix</keyword>
<gene>
    <name evidence="8" type="ORF">WJX73_002224</name>
</gene>
<keyword evidence="6" id="KW-0812">Transmembrane</keyword>
<evidence type="ECO:0000256" key="1">
    <source>
        <dbReference type="ARBA" id="ARBA00022723"/>
    </source>
</evidence>
<accession>A0AAW1PEG5</accession>
<dbReference type="GO" id="GO:0061630">
    <property type="term" value="F:ubiquitin protein ligase activity"/>
    <property type="evidence" value="ECO:0007669"/>
    <property type="project" value="TreeGrafter"/>
</dbReference>
<dbReference type="SMART" id="SM00184">
    <property type="entry name" value="RING"/>
    <property type="match status" value="1"/>
</dbReference>
<keyword evidence="9" id="KW-1185">Reference proteome</keyword>
<evidence type="ECO:0000313" key="9">
    <source>
        <dbReference type="Proteomes" id="UP001465755"/>
    </source>
</evidence>
<reference evidence="8 9" key="1">
    <citation type="journal article" date="2024" name="Nat. Commun.">
        <title>Phylogenomics reveals the evolutionary origins of lichenization in chlorophyte algae.</title>
        <authorList>
            <person name="Puginier C."/>
            <person name="Libourel C."/>
            <person name="Otte J."/>
            <person name="Skaloud P."/>
            <person name="Haon M."/>
            <person name="Grisel S."/>
            <person name="Petersen M."/>
            <person name="Berrin J.G."/>
            <person name="Delaux P.M."/>
            <person name="Dal Grande F."/>
            <person name="Keller J."/>
        </authorList>
    </citation>
    <scope>NUCLEOTIDE SEQUENCE [LARGE SCALE GENOMIC DNA]</scope>
    <source>
        <strain evidence="8 9">SAG 2036</strain>
    </source>
</reference>
<evidence type="ECO:0000256" key="2">
    <source>
        <dbReference type="ARBA" id="ARBA00022771"/>
    </source>
</evidence>
<dbReference type="PROSITE" id="PS50089">
    <property type="entry name" value="ZF_RING_2"/>
    <property type="match status" value="1"/>
</dbReference>
<dbReference type="PANTHER" id="PTHR22763">
    <property type="entry name" value="RING ZINC FINGER PROTEIN"/>
    <property type="match status" value="1"/>
</dbReference>
<evidence type="ECO:0000259" key="7">
    <source>
        <dbReference type="PROSITE" id="PS50089"/>
    </source>
</evidence>
<keyword evidence="3" id="KW-0862">Zinc</keyword>
<dbReference type="Gene3D" id="3.30.40.10">
    <property type="entry name" value="Zinc/RING finger domain, C3HC4 (zinc finger)"/>
    <property type="match status" value="1"/>
</dbReference>
<organism evidence="8 9">
    <name type="scientific">Symbiochloris irregularis</name>
    <dbReference type="NCBI Taxonomy" id="706552"/>
    <lineage>
        <taxon>Eukaryota</taxon>
        <taxon>Viridiplantae</taxon>
        <taxon>Chlorophyta</taxon>
        <taxon>core chlorophytes</taxon>
        <taxon>Trebouxiophyceae</taxon>
        <taxon>Trebouxiales</taxon>
        <taxon>Trebouxiaceae</taxon>
        <taxon>Symbiochloris</taxon>
    </lineage>
</organism>
<dbReference type="PROSITE" id="PS51257">
    <property type="entry name" value="PROKAR_LIPOPROTEIN"/>
    <property type="match status" value="1"/>
</dbReference>
<dbReference type="InterPro" id="IPR013083">
    <property type="entry name" value="Znf_RING/FYVE/PHD"/>
</dbReference>
<evidence type="ECO:0000256" key="3">
    <source>
        <dbReference type="ARBA" id="ARBA00022833"/>
    </source>
</evidence>
<dbReference type="EMBL" id="JALJOQ010000037">
    <property type="protein sequence ID" value="KAK9806487.1"/>
    <property type="molecule type" value="Genomic_DNA"/>
</dbReference>
<comment type="caution">
    <text evidence="8">The sequence shown here is derived from an EMBL/GenBank/DDBJ whole genome shotgun (WGS) entry which is preliminary data.</text>
</comment>
<dbReference type="SUPFAM" id="SSF57850">
    <property type="entry name" value="RING/U-box"/>
    <property type="match status" value="1"/>
</dbReference>
<dbReference type="Pfam" id="PF00097">
    <property type="entry name" value="zf-C3HC4"/>
    <property type="match status" value="1"/>
</dbReference>
<feature type="compositionally biased region" description="Polar residues" evidence="5">
    <location>
        <begin position="638"/>
        <end position="648"/>
    </location>
</feature>
<feature type="domain" description="RING-type" evidence="7">
    <location>
        <begin position="507"/>
        <end position="575"/>
    </location>
</feature>
<evidence type="ECO:0000256" key="4">
    <source>
        <dbReference type="PROSITE-ProRule" id="PRU00175"/>
    </source>
</evidence>
<dbReference type="GO" id="GO:0012505">
    <property type="term" value="C:endomembrane system"/>
    <property type="evidence" value="ECO:0007669"/>
    <property type="project" value="TreeGrafter"/>
</dbReference>
<feature type="transmembrane region" description="Helical" evidence="6">
    <location>
        <begin position="252"/>
        <end position="276"/>
    </location>
</feature>
<dbReference type="GO" id="GO:0043161">
    <property type="term" value="P:proteasome-mediated ubiquitin-dependent protein catabolic process"/>
    <property type="evidence" value="ECO:0007669"/>
    <property type="project" value="TreeGrafter"/>
</dbReference>
<evidence type="ECO:0000256" key="6">
    <source>
        <dbReference type="SAM" id="Phobius"/>
    </source>
</evidence>
<sequence length="648" mass="70859">MRVHNVASAAILQIGLATVYNTSNAPVSWAACSACVWASFVLARGFKNLSLWDQYQLCWATGSFAAFLNFVCFLDPSFSGWGDVYYFCGTHFQYCTCDLGWNLNGYFKAVVLWNFTLSAAVGLQKLIIQTGLGGLLPGEEIVTKEAFVSIVWRLIPYWLNNWEQQWGAECLSMLFELPHYALELLVVLPLVQIICARLKLLAMPHGRGLVAQMDLPEEDEDDLDALAPDILAGTWHADPAQLHFLPRLRANVWVLAFVVAMTGLAAFNALVLPLALERTVLHHKRTPPSLQATCAAAWTQHSPWTLHSQYRGASYLGARLTDHKGGLHSGAASHVAAFSQAFRLHSPAAKAAFEERGCTATDLFSRNLDKHVRELAKVCSPGRSEAIILVEAALAVMRLSCEKLFVLAAVFVAYLLFRDDVPVYARVLIRINHRISTLFQRVILYSFPAVCWLYGAGFLFSLFASFVFWASPIQRLIETTRRRATIVRPVGLKDATEEQVERMNGNCAVCWGEMAAPLPRAAMRLLGAGPPGPPAAVDALAPGKALPCGHAFHTACIRRWLIQCHAQGRKATCPMAAEARLHPAASHPEAERLTGSQSRRASAPINIQRHAPLQPYAMGSPSSVNAQASGADLGGSSEGSIAYTSPES</sequence>
<dbReference type="InterPro" id="IPR018957">
    <property type="entry name" value="Znf_C3HC4_RING-type"/>
</dbReference>
<dbReference type="AlphaFoldDB" id="A0AAW1PEG5"/>
<dbReference type="Proteomes" id="UP001465755">
    <property type="component" value="Unassembled WGS sequence"/>
</dbReference>
<name>A0AAW1PEG5_9CHLO</name>
<feature type="transmembrane region" description="Helical" evidence="6">
    <location>
        <begin position="442"/>
        <end position="469"/>
    </location>
</feature>
<dbReference type="InterPro" id="IPR001841">
    <property type="entry name" value="Znf_RING"/>
</dbReference>
<evidence type="ECO:0000256" key="5">
    <source>
        <dbReference type="SAM" id="MobiDB-lite"/>
    </source>
</evidence>
<dbReference type="InterPro" id="IPR050731">
    <property type="entry name" value="HRD1_E3_ubiq-ligases"/>
</dbReference>
<dbReference type="GO" id="GO:0008270">
    <property type="term" value="F:zinc ion binding"/>
    <property type="evidence" value="ECO:0007669"/>
    <property type="project" value="UniProtKB-KW"/>
</dbReference>
<feature type="region of interest" description="Disordered" evidence="5">
    <location>
        <begin position="611"/>
        <end position="648"/>
    </location>
</feature>
<keyword evidence="6" id="KW-0472">Membrane</keyword>
<protein>
    <recommendedName>
        <fullName evidence="7">RING-type domain-containing protein</fullName>
    </recommendedName>
</protein>
<evidence type="ECO:0000313" key="8">
    <source>
        <dbReference type="EMBL" id="KAK9806487.1"/>
    </source>
</evidence>
<keyword evidence="1" id="KW-0479">Metal-binding</keyword>